<dbReference type="EMBL" id="CADEAL010003002">
    <property type="protein sequence ID" value="CAB1443142.1"/>
    <property type="molecule type" value="Genomic_DNA"/>
</dbReference>
<organism evidence="1 2">
    <name type="scientific">Pleuronectes platessa</name>
    <name type="common">European plaice</name>
    <dbReference type="NCBI Taxonomy" id="8262"/>
    <lineage>
        <taxon>Eukaryota</taxon>
        <taxon>Metazoa</taxon>
        <taxon>Chordata</taxon>
        <taxon>Craniata</taxon>
        <taxon>Vertebrata</taxon>
        <taxon>Euteleostomi</taxon>
        <taxon>Actinopterygii</taxon>
        <taxon>Neopterygii</taxon>
        <taxon>Teleostei</taxon>
        <taxon>Neoteleostei</taxon>
        <taxon>Acanthomorphata</taxon>
        <taxon>Carangaria</taxon>
        <taxon>Pleuronectiformes</taxon>
        <taxon>Pleuronectoidei</taxon>
        <taxon>Pleuronectidae</taxon>
        <taxon>Pleuronectes</taxon>
    </lineage>
</organism>
<accession>A0A9N7YYF7</accession>
<gene>
    <name evidence="1" type="ORF">PLEPLA_LOCUS30857</name>
</gene>
<evidence type="ECO:0000313" key="2">
    <source>
        <dbReference type="Proteomes" id="UP001153269"/>
    </source>
</evidence>
<dbReference type="Proteomes" id="UP001153269">
    <property type="component" value="Unassembled WGS sequence"/>
</dbReference>
<dbReference type="AlphaFoldDB" id="A0A9N7YYF7"/>
<proteinExistence type="predicted"/>
<name>A0A9N7YYF7_PLEPL</name>
<evidence type="ECO:0000313" key="1">
    <source>
        <dbReference type="EMBL" id="CAB1443142.1"/>
    </source>
</evidence>
<keyword evidence="2" id="KW-1185">Reference proteome</keyword>
<comment type="caution">
    <text evidence="1">The sequence shown here is derived from an EMBL/GenBank/DDBJ whole genome shotgun (WGS) entry which is preliminary data.</text>
</comment>
<protein>
    <submittedName>
        <fullName evidence="1">Uncharacterized protein</fullName>
    </submittedName>
</protein>
<sequence>MIGDAGGVGVNRAEIEGAVTTLTSLSMEQRSTGSLEARVALWLQPHFYWEHIDSSMDTPGVHTIAVKYSRTEGVQRQALGNCTAPEHSTPPTSAPRAPYMVAHCSVCPAPDGRLTRKLHVVEVDSRKAHAVCLDPIWSGYAGELQMVSFSRAAHITRQPHMVPVKLSRRDIKVRSRDAGMLSGSHSLWSRKFNSVMDAFKSAKEGATCC</sequence>
<reference evidence="1" key="1">
    <citation type="submission" date="2020-03" db="EMBL/GenBank/DDBJ databases">
        <authorList>
            <person name="Weist P."/>
        </authorList>
    </citation>
    <scope>NUCLEOTIDE SEQUENCE</scope>
</reference>